<name>A0A6N6VLQ9_9HYPH</name>
<gene>
    <name evidence="6" type="ORF">F2P47_04485</name>
</gene>
<keyword evidence="7" id="KW-1185">Reference proteome</keyword>
<dbReference type="SUPFAM" id="SSF46785">
    <property type="entry name" value="Winged helix' DNA-binding domain"/>
    <property type="match status" value="1"/>
</dbReference>
<dbReference type="InterPro" id="IPR036390">
    <property type="entry name" value="WH_DNA-bd_sf"/>
</dbReference>
<dbReference type="Proteomes" id="UP000468901">
    <property type="component" value="Unassembled WGS sequence"/>
</dbReference>
<dbReference type="GO" id="GO:0003677">
    <property type="term" value="F:DNA binding"/>
    <property type="evidence" value="ECO:0007669"/>
    <property type="project" value="UniProtKB-KW"/>
</dbReference>
<dbReference type="InterPro" id="IPR018490">
    <property type="entry name" value="cNMP-bd_dom_sf"/>
</dbReference>
<dbReference type="EMBL" id="WESC01000003">
    <property type="protein sequence ID" value="KAB7741667.1"/>
    <property type="molecule type" value="Genomic_DNA"/>
</dbReference>
<sequence length="234" mass="25890">MAGPASPHERVARVLNHNAWFSRRPAELRRQLIQRAQVSTVDAGHWLYDKGDEARGLYGVLSGSVTTLVALDNGENVPVNISGPGTIFGYAAQILGGHRVATAIARERSEIIFIPQHALAAIAHEQPSLWIHFAELATEQLIWAVKIIAERSRLSPRARLAARLYTYATTWGDTDGEVSLPIRQDELAELSGLSRKTVNGFLRDFEKKGFVALGYREIEVRDLRGLKQCIQSGD</sequence>
<evidence type="ECO:0000313" key="7">
    <source>
        <dbReference type="Proteomes" id="UP000468901"/>
    </source>
</evidence>
<evidence type="ECO:0000259" key="5">
    <source>
        <dbReference type="PROSITE" id="PS51063"/>
    </source>
</evidence>
<dbReference type="CDD" id="cd00038">
    <property type="entry name" value="CAP_ED"/>
    <property type="match status" value="1"/>
</dbReference>
<evidence type="ECO:0000259" key="4">
    <source>
        <dbReference type="PROSITE" id="PS50042"/>
    </source>
</evidence>
<dbReference type="Gene3D" id="2.60.120.10">
    <property type="entry name" value="Jelly Rolls"/>
    <property type="match status" value="1"/>
</dbReference>
<feature type="domain" description="Cyclic nucleotide-binding" evidence="4">
    <location>
        <begin position="20"/>
        <end position="122"/>
    </location>
</feature>
<feature type="domain" description="HTH crp-type" evidence="5">
    <location>
        <begin position="154"/>
        <end position="224"/>
    </location>
</feature>
<keyword evidence="1" id="KW-0805">Transcription regulation</keyword>
<protein>
    <submittedName>
        <fullName evidence="6">Cyclic nucleotide-binding domain-containing protein</fullName>
    </submittedName>
</protein>
<evidence type="ECO:0000256" key="2">
    <source>
        <dbReference type="ARBA" id="ARBA00023125"/>
    </source>
</evidence>
<dbReference type="PANTHER" id="PTHR24567">
    <property type="entry name" value="CRP FAMILY TRANSCRIPTIONAL REGULATORY PROTEIN"/>
    <property type="match status" value="1"/>
</dbReference>
<dbReference type="Gene3D" id="1.10.10.10">
    <property type="entry name" value="Winged helix-like DNA-binding domain superfamily/Winged helix DNA-binding domain"/>
    <property type="match status" value="1"/>
</dbReference>
<dbReference type="PANTHER" id="PTHR24567:SF74">
    <property type="entry name" value="HTH-TYPE TRANSCRIPTIONAL REGULATOR ARCR"/>
    <property type="match status" value="1"/>
</dbReference>
<evidence type="ECO:0000256" key="3">
    <source>
        <dbReference type="ARBA" id="ARBA00023163"/>
    </source>
</evidence>
<dbReference type="SMART" id="SM00419">
    <property type="entry name" value="HTH_CRP"/>
    <property type="match status" value="1"/>
</dbReference>
<dbReference type="InterPro" id="IPR000595">
    <property type="entry name" value="cNMP-bd_dom"/>
</dbReference>
<evidence type="ECO:0000256" key="1">
    <source>
        <dbReference type="ARBA" id="ARBA00023015"/>
    </source>
</evidence>
<keyword evidence="2" id="KW-0238">DNA-binding</keyword>
<dbReference type="SMART" id="SM00100">
    <property type="entry name" value="cNMP"/>
    <property type="match status" value="1"/>
</dbReference>
<dbReference type="GO" id="GO:0005829">
    <property type="term" value="C:cytosol"/>
    <property type="evidence" value="ECO:0007669"/>
    <property type="project" value="TreeGrafter"/>
</dbReference>
<reference evidence="6 7" key="1">
    <citation type="submission" date="2019-09" db="EMBL/GenBank/DDBJ databases">
        <title>Parvibaculum sedimenti sp. nov., isolated from sediment.</title>
        <authorList>
            <person name="Wang Y."/>
        </authorList>
    </citation>
    <scope>NUCLEOTIDE SEQUENCE [LARGE SCALE GENOMIC DNA]</scope>
    <source>
        <strain evidence="6 7">HXT-9</strain>
    </source>
</reference>
<dbReference type="InterPro" id="IPR014710">
    <property type="entry name" value="RmlC-like_jellyroll"/>
</dbReference>
<proteinExistence type="predicted"/>
<accession>A0A6N6VLQ9</accession>
<dbReference type="Pfam" id="PF00027">
    <property type="entry name" value="cNMP_binding"/>
    <property type="match status" value="1"/>
</dbReference>
<dbReference type="InterPro" id="IPR036388">
    <property type="entry name" value="WH-like_DNA-bd_sf"/>
</dbReference>
<dbReference type="InterPro" id="IPR050397">
    <property type="entry name" value="Env_Response_Regulators"/>
</dbReference>
<comment type="caution">
    <text evidence="6">The sequence shown here is derived from an EMBL/GenBank/DDBJ whole genome shotgun (WGS) entry which is preliminary data.</text>
</comment>
<dbReference type="PROSITE" id="PS51063">
    <property type="entry name" value="HTH_CRP_2"/>
    <property type="match status" value="1"/>
</dbReference>
<organism evidence="6 7">
    <name type="scientific">Parvibaculum sedimenti</name>
    <dbReference type="NCBI Taxonomy" id="2608632"/>
    <lineage>
        <taxon>Bacteria</taxon>
        <taxon>Pseudomonadati</taxon>
        <taxon>Pseudomonadota</taxon>
        <taxon>Alphaproteobacteria</taxon>
        <taxon>Hyphomicrobiales</taxon>
        <taxon>Parvibaculaceae</taxon>
        <taxon>Parvibaculum</taxon>
    </lineage>
</organism>
<keyword evidence="3" id="KW-0804">Transcription</keyword>
<dbReference type="PROSITE" id="PS50042">
    <property type="entry name" value="CNMP_BINDING_3"/>
    <property type="match status" value="1"/>
</dbReference>
<dbReference type="Pfam" id="PF13545">
    <property type="entry name" value="HTH_Crp_2"/>
    <property type="match status" value="1"/>
</dbReference>
<dbReference type="SUPFAM" id="SSF51206">
    <property type="entry name" value="cAMP-binding domain-like"/>
    <property type="match status" value="1"/>
</dbReference>
<evidence type="ECO:0000313" key="6">
    <source>
        <dbReference type="EMBL" id="KAB7741667.1"/>
    </source>
</evidence>
<dbReference type="RefSeq" id="WP_152214970.1">
    <property type="nucleotide sequence ID" value="NZ_JBAQYD010000319.1"/>
</dbReference>
<dbReference type="AlphaFoldDB" id="A0A6N6VLQ9"/>
<dbReference type="InterPro" id="IPR012318">
    <property type="entry name" value="HTH_CRP"/>
</dbReference>
<dbReference type="GO" id="GO:0003700">
    <property type="term" value="F:DNA-binding transcription factor activity"/>
    <property type="evidence" value="ECO:0007669"/>
    <property type="project" value="TreeGrafter"/>
</dbReference>